<evidence type="ECO:0000313" key="2">
    <source>
        <dbReference type="Proteomes" id="UP000236333"/>
    </source>
</evidence>
<comment type="caution">
    <text evidence="1">The sequence shown here is derived from an EMBL/GenBank/DDBJ whole genome shotgun (WGS) entry which is preliminary data.</text>
</comment>
<dbReference type="EMBL" id="PGGS01000301">
    <property type="protein sequence ID" value="PNH05498.1"/>
    <property type="molecule type" value="Genomic_DNA"/>
</dbReference>
<reference evidence="1 2" key="1">
    <citation type="journal article" date="2017" name="Mol. Biol. Evol.">
        <title>The 4-celled Tetrabaena socialis nuclear genome reveals the essential components for genetic control of cell number at the origin of multicellularity in the volvocine lineage.</title>
        <authorList>
            <person name="Featherston J."/>
            <person name="Arakaki Y."/>
            <person name="Hanschen E.R."/>
            <person name="Ferris P.J."/>
            <person name="Michod R.E."/>
            <person name="Olson B.J.S.C."/>
            <person name="Nozaki H."/>
            <person name="Durand P.M."/>
        </authorList>
    </citation>
    <scope>NUCLEOTIDE SEQUENCE [LARGE SCALE GENOMIC DNA]</scope>
    <source>
        <strain evidence="1 2">NIES-571</strain>
    </source>
</reference>
<proteinExistence type="predicted"/>
<dbReference type="GO" id="GO:0071944">
    <property type="term" value="C:cell periphery"/>
    <property type="evidence" value="ECO:0007669"/>
    <property type="project" value="TreeGrafter"/>
</dbReference>
<dbReference type="GO" id="GO:0030149">
    <property type="term" value="P:sphingolipid catabolic process"/>
    <property type="evidence" value="ECO:0007669"/>
    <property type="project" value="TreeGrafter"/>
</dbReference>
<dbReference type="Proteomes" id="UP000236333">
    <property type="component" value="Unassembled WGS sequence"/>
</dbReference>
<dbReference type="OrthoDB" id="546617at2759"/>
<keyword evidence="2" id="KW-1185">Reference proteome</keyword>
<dbReference type="PANTHER" id="PTHR12393">
    <property type="entry name" value="SPHINGOMYELIN PHOSPHODIESTERASE RELATED"/>
    <property type="match status" value="1"/>
</dbReference>
<evidence type="ECO:0000313" key="1">
    <source>
        <dbReference type="EMBL" id="PNH05498.1"/>
    </source>
</evidence>
<dbReference type="GO" id="GO:0046513">
    <property type="term" value="P:ceramide biosynthetic process"/>
    <property type="evidence" value="ECO:0007669"/>
    <property type="project" value="TreeGrafter"/>
</dbReference>
<sequence length="95" mass="10543">MACALHLVNKATAAQFSTPQRTTVRLSQPVPHHAFLWRWAGPDAMRTLAQQQRLELPRLTARSGSIANLEMMLARDDLPPILGPHTFRPLPLPGS</sequence>
<dbReference type="GO" id="GO:0005783">
    <property type="term" value="C:endoplasmic reticulum"/>
    <property type="evidence" value="ECO:0007669"/>
    <property type="project" value="TreeGrafter"/>
</dbReference>
<dbReference type="GO" id="GO:0016020">
    <property type="term" value="C:membrane"/>
    <property type="evidence" value="ECO:0007669"/>
    <property type="project" value="TreeGrafter"/>
</dbReference>
<dbReference type="AlphaFoldDB" id="A0A2J7ZZ25"/>
<protein>
    <submittedName>
        <fullName evidence="1">Uncharacterized protein</fullName>
    </submittedName>
</protein>
<dbReference type="PANTHER" id="PTHR12393:SF6">
    <property type="entry name" value="SPHINGOMYELIN PHOSPHODIESTERASE 2"/>
    <property type="match status" value="1"/>
</dbReference>
<organism evidence="1 2">
    <name type="scientific">Tetrabaena socialis</name>
    <dbReference type="NCBI Taxonomy" id="47790"/>
    <lineage>
        <taxon>Eukaryota</taxon>
        <taxon>Viridiplantae</taxon>
        <taxon>Chlorophyta</taxon>
        <taxon>core chlorophytes</taxon>
        <taxon>Chlorophyceae</taxon>
        <taxon>CS clade</taxon>
        <taxon>Chlamydomonadales</taxon>
        <taxon>Tetrabaenaceae</taxon>
        <taxon>Tetrabaena</taxon>
    </lineage>
</organism>
<name>A0A2J7ZZ25_9CHLO</name>
<accession>A0A2J7ZZ25</accession>
<dbReference type="GO" id="GO:0004620">
    <property type="term" value="F:phospholipase activity"/>
    <property type="evidence" value="ECO:0007669"/>
    <property type="project" value="TreeGrafter"/>
</dbReference>
<gene>
    <name evidence="1" type="ORF">TSOC_008243</name>
</gene>